<dbReference type="InterPro" id="IPR032675">
    <property type="entry name" value="LRR_dom_sf"/>
</dbReference>
<reference evidence="2 3" key="1">
    <citation type="journal article" date="2014" name="BMC Genomics">
        <title>Genome and secretome analysis of the hemibiotrophic fungal pathogen, Moniliophthora roreri, which causes frosty pod rot disease of cacao: mechanisms of the biotrophic and necrotrophic phases.</title>
        <authorList>
            <person name="Meinhardt L.W."/>
            <person name="Costa G.G.L."/>
            <person name="Thomazella D.P.T."/>
            <person name="Teixeira P.J.P.L."/>
            <person name="Carazzolle M.F."/>
            <person name="Schuster S.C."/>
            <person name="Carlson J.E."/>
            <person name="Guiltinan M.J."/>
            <person name="Mieczkowski P."/>
            <person name="Farmer A."/>
            <person name="Ramaraj T."/>
            <person name="Crozier J."/>
            <person name="Davis R.E."/>
            <person name="Shao J."/>
            <person name="Melnick R.L."/>
            <person name="Pereira G.A.G."/>
            <person name="Bailey B.A."/>
        </authorList>
    </citation>
    <scope>NUCLEOTIDE SEQUENCE [LARGE SCALE GENOMIC DNA]</scope>
    <source>
        <strain evidence="2 3">MCA 2997</strain>
    </source>
</reference>
<organism evidence="2 3">
    <name type="scientific">Moniliophthora roreri (strain MCA 2997)</name>
    <name type="common">Cocoa frosty pod rot fungus</name>
    <name type="synonym">Crinipellis roreri</name>
    <dbReference type="NCBI Taxonomy" id="1381753"/>
    <lineage>
        <taxon>Eukaryota</taxon>
        <taxon>Fungi</taxon>
        <taxon>Dikarya</taxon>
        <taxon>Basidiomycota</taxon>
        <taxon>Agaricomycotina</taxon>
        <taxon>Agaricomycetes</taxon>
        <taxon>Agaricomycetidae</taxon>
        <taxon>Agaricales</taxon>
        <taxon>Marasmiineae</taxon>
        <taxon>Marasmiaceae</taxon>
        <taxon>Moniliophthora</taxon>
    </lineage>
</organism>
<dbReference type="Proteomes" id="UP000017559">
    <property type="component" value="Unassembled WGS sequence"/>
</dbReference>
<proteinExistence type="predicted"/>
<protein>
    <submittedName>
        <fullName evidence="2">Uncharacterized protein</fullName>
    </submittedName>
</protein>
<feature type="compositionally biased region" description="Acidic residues" evidence="1">
    <location>
        <begin position="417"/>
        <end position="426"/>
    </location>
</feature>
<gene>
    <name evidence="2" type="ORF">Moror_13219</name>
</gene>
<evidence type="ECO:0000313" key="3">
    <source>
        <dbReference type="Proteomes" id="UP000017559"/>
    </source>
</evidence>
<comment type="caution">
    <text evidence="2">The sequence shown here is derived from an EMBL/GenBank/DDBJ whole genome shotgun (WGS) entry which is preliminary data.</text>
</comment>
<keyword evidence="3" id="KW-1185">Reference proteome</keyword>
<evidence type="ECO:0000313" key="2">
    <source>
        <dbReference type="EMBL" id="ESK88937.1"/>
    </source>
</evidence>
<feature type="compositionally biased region" description="Low complexity" evidence="1">
    <location>
        <begin position="404"/>
        <end position="416"/>
    </location>
</feature>
<dbReference type="HOGENOM" id="CLU_619773_0_0_1"/>
<dbReference type="AlphaFoldDB" id="V2X567"/>
<dbReference type="EMBL" id="AWSO01000606">
    <property type="protein sequence ID" value="ESK88937.1"/>
    <property type="molecule type" value="Genomic_DNA"/>
</dbReference>
<dbReference type="OrthoDB" id="2942224at2759"/>
<name>V2X567_MONRO</name>
<accession>V2X567</accession>
<sequence>MLSNILTGLDLVLSSDNMLIEKLKESKNPYWLPSEIIREVVGWNKGYVYDLRNYCLVSRTWRGATLPYLFHTIKIINEGSMQRWGEPFVVIQFTEDRSGYCSRLTTVDDRRCRARAPIEYPITMIPVIIDFLHTFPNLQRVKVSGAFRDAKTLEYFLGHCGPIQELILYDHLVFEHETEQNSRSSEELNKSRLDLSSMEHLEICAEGNLFDWILDSLLRRSKPTKLRSITLSSIPFSSAALCRLLAEVSETLVSLTLDPNDVTDLGRSLMPLSTSYPSLSILGTLKLAIIHLGDTFFPEQVLDWARDFFRVFHAPKLTVLELYFYAGSPREMTEITSHYDWKTFCGLILECYPKVQELIVYVGMEREFGRTRRAKLEQEVRDYLPDSFLNGKRITMNWGVENPSWESYSDDPSSSESDSDSDDDDSPSSSDTSSDSESQSDSGTSSSESDTYSSNSDSSTEPE</sequence>
<feature type="compositionally biased region" description="Low complexity" evidence="1">
    <location>
        <begin position="427"/>
        <end position="463"/>
    </location>
</feature>
<dbReference type="KEGG" id="mrr:Moror_13219"/>
<feature type="region of interest" description="Disordered" evidence="1">
    <location>
        <begin position="404"/>
        <end position="463"/>
    </location>
</feature>
<dbReference type="Gene3D" id="3.80.10.10">
    <property type="entry name" value="Ribonuclease Inhibitor"/>
    <property type="match status" value="1"/>
</dbReference>
<evidence type="ECO:0000256" key="1">
    <source>
        <dbReference type="SAM" id="MobiDB-lite"/>
    </source>
</evidence>
<dbReference type="SUPFAM" id="SSF52047">
    <property type="entry name" value="RNI-like"/>
    <property type="match status" value="1"/>
</dbReference>